<evidence type="ECO:0000313" key="5">
    <source>
        <dbReference type="Proteomes" id="UP000298073"/>
    </source>
</evidence>
<evidence type="ECO:0000313" key="3">
    <source>
        <dbReference type="EMBL" id="TFU52303.1"/>
    </source>
</evidence>
<dbReference type="Proteomes" id="UP000298073">
    <property type="component" value="Unassembled WGS sequence"/>
</dbReference>
<dbReference type="AlphaFoldDB" id="A0A3L8ADQ7"/>
<sequence length="379" mass="41701">MNKHRFNYLVLGGMALLMSACNNSESDLLEPKLYFENREYVFSLEDESGVRSFDLSSRLSSMVSSQVDVSYAIADKSVLDEYNTQYGTAYEMFDASNVKLSSATSTIPSGKLYAENVQLELSNLETLEEGKSYALPVRVQSTSISTLPGTSIAYFILSKPLKITKVGTFNSNYISVKFPVGTYFSSFTYEALVYIDRFGDNNTIMGTEGKMILRIGDAGGGVTPRDILEVAGTQGYKVKEALQAKRWYHIALTYDQPLGKTAIYVNGSKWAGSDWGIPGFDPNSDVGFNIGKIPGFPWGERPLYGKMCELRVWNVARTENQLKQNVLGVDPKSDGLVLYYKLNGTEVEEGGVITDSTGKINGTTNGIRITTLDTPVAIE</sequence>
<evidence type="ECO:0000313" key="4">
    <source>
        <dbReference type="Proteomes" id="UP000267159"/>
    </source>
</evidence>
<name>A0A3L8ADQ7_9BACE</name>
<dbReference type="OrthoDB" id="1037816at2"/>
<dbReference type="Gene3D" id="2.60.120.200">
    <property type="match status" value="1"/>
</dbReference>
<accession>A0A3L8ADQ7</accession>
<dbReference type="Proteomes" id="UP000267159">
    <property type="component" value="Unassembled WGS sequence"/>
</dbReference>
<organism evidence="2 4">
    <name type="scientific">Bacteroides acidifaciens</name>
    <dbReference type="NCBI Taxonomy" id="85831"/>
    <lineage>
        <taxon>Bacteria</taxon>
        <taxon>Pseudomonadati</taxon>
        <taxon>Bacteroidota</taxon>
        <taxon>Bacteroidia</taxon>
        <taxon>Bacteroidales</taxon>
        <taxon>Bacteroidaceae</taxon>
        <taxon>Bacteroides</taxon>
    </lineage>
</organism>
<dbReference type="InterPro" id="IPR013320">
    <property type="entry name" value="ConA-like_dom_sf"/>
</dbReference>
<dbReference type="InterPro" id="IPR013728">
    <property type="entry name" value="BT_3987-like_N"/>
</dbReference>
<dbReference type="Pfam" id="PF08522">
    <property type="entry name" value="BT_3987-like_N"/>
    <property type="match status" value="1"/>
</dbReference>
<dbReference type="GO" id="GO:0004553">
    <property type="term" value="F:hydrolase activity, hydrolyzing O-glycosyl compounds"/>
    <property type="evidence" value="ECO:0007669"/>
    <property type="project" value="UniProtKB-ARBA"/>
</dbReference>
<dbReference type="SUPFAM" id="SSF49899">
    <property type="entry name" value="Concanavalin A-like lectins/glucanases"/>
    <property type="match status" value="1"/>
</dbReference>
<protein>
    <submittedName>
        <fullName evidence="2">DUF1735 domain-containing protein</fullName>
    </submittedName>
</protein>
<reference evidence="3 5" key="2">
    <citation type="submission" date="2019-03" db="EMBL/GenBank/DDBJ databases">
        <title>Diversity of the mouse oral microbiome.</title>
        <authorList>
            <person name="Joseph S."/>
            <person name="Aduse-Opoku J."/>
            <person name="Curtis M."/>
            <person name="Wade W."/>
            <person name="Hashim A."/>
        </authorList>
    </citation>
    <scope>NUCLEOTIDE SEQUENCE [LARGE SCALE GENOMIC DNA]</scope>
    <source>
        <strain evidence="3 5">P2318</strain>
    </source>
</reference>
<dbReference type="Gene3D" id="2.60.40.1740">
    <property type="entry name" value="hypothetical protein (bacova_03559)"/>
    <property type="match status" value="1"/>
</dbReference>
<dbReference type="GO" id="GO:0005975">
    <property type="term" value="P:carbohydrate metabolic process"/>
    <property type="evidence" value="ECO:0007669"/>
    <property type="project" value="UniProtKB-ARBA"/>
</dbReference>
<evidence type="ECO:0000259" key="1">
    <source>
        <dbReference type="Pfam" id="PF08522"/>
    </source>
</evidence>
<dbReference type="EMBL" id="SPPV01000003">
    <property type="protein sequence ID" value="TFU52303.1"/>
    <property type="molecule type" value="Genomic_DNA"/>
</dbReference>
<proteinExistence type="predicted"/>
<gene>
    <name evidence="2" type="ORF">D7Y07_04475</name>
    <name evidence="3" type="ORF">E4T97_02605</name>
</gene>
<dbReference type="PROSITE" id="PS51257">
    <property type="entry name" value="PROKAR_LIPOPROTEIN"/>
    <property type="match status" value="1"/>
</dbReference>
<dbReference type="EMBL" id="RAZM01000008">
    <property type="protein sequence ID" value="RLT81207.1"/>
    <property type="molecule type" value="Genomic_DNA"/>
</dbReference>
<dbReference type="Pfam" id="PF13385">
    <property type="entry name" value="Laminin_G_3"/>
    <property type="match status" value="1"/>
</dbReference>
<comment type="caution">
    <text evidence="2">The sequence shown here is derived from an EMBL/GenBank/DDBJ whole genome shotgun (WGS) entry which is preliminary data.</text>
</comment>
<reference evidence="2 4" key="1">
    <citation type="submission" date="2018-09" db="EMBL/GenBank/DDBJ databases">
        <title>Murine metabolic-syndrome-specific gut microbial biobank.</title>
        <authorList>
            <person name="Liu C."/>
        </authorList>
    </citation>
    <scope>NUCLEOTIDE SEQUENCE [LARGE SCALE GENOMIC DNA]</scope>
    <source>
        <strain evidence="2 4">0.1X-D8-26</strain>
    </source>
</reference>
<evidence type="ECO:0000313" key="2">
    <source>
        <dbReference type="EMBL" id="RLT81207.1"/>
    </source>
</evidence>
<feature type="domain" description="BT-3987-like N-terminal" evidence="1">
    <location>
        <begin position="32"/>
        <end position="144"/>
    </location>
</feature>
<dbReference type="STRING" id="1235814.GCA_000613385_03349"/>